<protein>
    <submittedName>
        <fullName evidence="3">Type III-B CRISPR module RAMP protein Cmr1</fullName>
    </submittedName>
</protein>
<dbReference type="InterPro" id="IPR007522">
    <property type="entry name" value="CRISPR-assoc_prot_TM1795"/>
</dbReference>
<sequence length="416" mass="46373">MRPTPSRPPAMTPIRVVEQHRDYALVTPLFGGGVEPQQADPITVVRASSVRGHLRFWWRATRGAQYADAQALRAAEAQLWGDTQTPSAVAIEVVVLERGWEETAFTIKAKKPEPSEHIAPYAAFPLLPKTEEQRPGWASKPVRMGVKFRVNYRLSKQAAERWQDEIEAAFWAWETFGGIGGRTRRGFGAIGRVGQGAPNLRSRDEVERHIREGLRQYVVNGRLDGFPRLAPGHADWRLTEAHQNAITAWKALIGKLQTFRQYRINRRTRQPDNYGASVWPEPQVIRQAARQSAAAPAPFPRARLGLPIVFHFPQDQTPDAMLVGRETERLASPLLLRPVVFRGDAFGLALVLSAPTRLPGGLNLKGEGYRGAVSDRDLTPDEARKVIPLQGKTDVLAAFLDWVTPGKVAQDVGRRL</sequence>
<proteinExistence type="predicted"/>
<organism evidence="3 4">
    <name type="scientific">Chloracidobacterium validum</name>
    <dbReference type="NCBI Taxonomy" id="2821543"/>
    <lineage>
        <taxon>Bacteria</taxon>
        <taxon>Pseudomonadati</taxon>
        <taxon>Acidobacteriota</taxon>
        <taxon>Terriglobia</taxon>
        <taxon>Terriglobales</taxon>
        <taxon>Acidobacteriaceae</taxon>
        <taxon>Chloracidobacterium</taxon>
    </lineage>
</organism>
<dbReference type="Pfam" id="PF03787">
    <property type="entry name" value="RAMPs"/>
    <property type="match status" value="1"/>
</dbReference>
<dbReference type="RefSeq" id="WP_211429937.1">
    <property type="nucleotide sequence ID" value="NZ_CP072649.1"/>
</dbReference>
<evidence type="ECO:0000256" key="1">
    <source>
        <dbReference type="ARBA" id="ARBA00023118"/>
    </source>
</evidence>
<evidence type="ECO:0000313" key="3">
    <source>
        <dbReference type="EMBL" id="QUW04048.1"/>
    </source>
</evidence>
<gene>
    <name evidence="3" type="primary">cmr1</name>
    <name evidence="3" type="ORF">J8C06_13425</name>
</gene>
<dbReference type="InterPro" id="IPR005537">
    <property type="entry name" value="RAMP_III_fam"/>
</dbReference>
<evidence type="ECO:0000259" key="2">
    <source>
        <dbReference type="Pfam" id="PF03787"/>
    </source>
</evidence>
<keyword evidence="1" id="KW-0051">Antiviral defense</keyword>
<feature type="domain" description="CRISPR type III-associated protein" evidence="2">
    <location>
        <begin position="25"/>
        <end position="189"/>
    </location>
</feature>
<dbReference type="EMBL" id="CP072649">
    <property type="protein sequence ID" value="QUW04048.1"/>
    <property type="molecule type" value="Genomic_DNA"/>
</dbReference>
<dbReference type="Proteomes" id="UP000676506">
    <property type="component" value="Chromosome 2"/>
</dbReference>
<keyword evidence="4" id="KW-1185">Reference proteome</keyword>
<evidence type="ECO:0000313" key="4">
    <source>
        <dbReference type="Proteomes" id="UP000676506"/>
    </source>
</evidence>
<reference evidence="3 4" key="1">
    <citation type="submission" date="2021-03" db="EMBL/GenBank/DDBJ databases">
        <title>Genomic and phenotypic characterization of Chloracidobacterium isolates provides evidence for multiple species.</title>
        <authorList>
            <person name="Saini M.K."/>
            <person name="Costas A.M.G."/>
            <person name="Tank M."/>
            <person name="Bryant D.A."/>
        </authorList>
    </citation>
    <scope>NUCLEOTIDE SEQUENCE [LARGE SCALE GENOMIC DNA]</scope>
    <source>
        <strain evidence="3 4">BV2-C</strain>
    </source>
</reference>
<dbReference type="NCBIfam" id="TIGR01894">
    <property type="entry name" value="cas_TM1795_cmr1"/>
    <property type="match status" value="1"/>
</dbReference>
<name>A0ABX8BEI8_9BACT</name>
<accession>A0ABX8BEI8</accession>